<accession>A0A0A9YIQ4</accession>
<dbReference type="EMBL" id="GBHO01012626">
    <property type="protein sequence ID" value="JAG30978.1"/>
    <property type="molecule type" value="Transcribed_RNA"/>
</dbReference>
<evidence type="ECO:0000313" key="1">
    <source>
        <dbReference type="EMBL" id="JAG30978.1"/>
    </source>
</evidence>
<reference evidence="1" key="1">
    <citation type="journal article" date="2014" name="PLoS ONE">
        <title>Transcriptome-Based Identification of ABC Transporters in the Western Tarnished Plant Bug Lygus hesperus.</title>
        <authorList>
            <person name="Hull J.J."/>
            <person name="Chaney K."/>
            <person name="Geib S.M."/>
            <person name="Fabrick J.A."/>
            <person name="Brent C.S."/>
            <person name="Walsh D."/>
            <person name="Lavine L.C."/>
        </authorList>
    </citation>
    <scope>NUCLEOTIDE SEQUENCE</scope>
</reference>
<gene>
    <name evidence="2" type="ORF">CM83_88700</name>
    <name evidence="3" type="ORF">CM83_88703</name>
    <name evidence="1" type="ORF">CM83_88705</name>
</gene>
<dbReference type="EMBL" id="GBHO01002086">
    <property type="protein sequence ID" value="JAG41518.1"/>
    <property type="molecule type" value="Transcribed_RNA"/>
</dbReference>
<evidence type="ECO:0000313" key="3">
    <source>
        <dbReference type="EMBL" id="JAG41518.1"/>
    </source>
</evidence>
<evidence type="ECO:0000313" key="2">
    <source>
        <dbReference type="EMBL" id="JAG37567.1"/>
    </source>
</evidence>
<sequence>MCIGRATRMHSSQATTTLCTCINVELVDPALLVRPSCLVADILHHGASSSNRRIRKCDDVVAIIIVRRVTFLRDDVSVILYQGPRKLRDGLLYCRFQILQWTVPVLAL</sequence>
<organism evidence="1">
    <name type="scientific">Lygus hesperus</name>
    <name type="common">Western plant bug</name>
    <dbReference type="NCBI Taxonomy" id="30085"/>
    <lineage>
        <taxon>Eukaryota</taxon>
        <taxon>Metazoa</taxon>
        <taxon>Ecdysozoa</taxon>
        <taxon>Arthropoda</taxon>
        <taxon>Hexapoda</taxon>
        <taxon>Insecta</taxon>
        <taxon>Pterygota</taxon>
        <taxon>Neoptera</taxon>
        <taxon>Paraneoptera</taxon>
        <taxon>Hemiptera</taxon>
        <taxon>Heteroptera</taxon>
        <taxon>Panheteroptera</taxon>
        <taxon>Cimicomorpha</taxon>
        <taxon>Miridae</taxon>
        <taxon>Mirini</taxon>
        <taxon>Lygus</taxon>
    </lineage>
</organism>
<protein>
    <submittedName>
        <fullName evidence="1">Uncharacterized protein</fullName>
    </submittedName>
</protein>
<proteinExistence type="predicted"/>
<dbReference type="AlphaFoldDB" id="A0A0A9YIQ4"/>
<reference evidence="1" key="2">
    <citation type="submission" date="2014-07" db="EMBL/GenBank/DDBJ databases">
        <authorList>
            <person name="Hull J."/>
        </authorList>
    </citation>
    <scope>NUCLEOTIDE SEQUENCE</scope>
</reference>
<name>A0A0A9YIQ4_LYGHE</name>
<dbReference type="EMBL" id="GBHO01006037">
    <property type="protein sequence ID" value="JAG37567.1"/>
    <property type="molecule type" value="Transcribed_RNA"/>
</dbReference>